<sequence length="175" mass="19127">MTAFVARRRFMEQVQLVDQHNRPRGSAPRAVMRRLALWHRASYVFVFASDGRLCVQHRTADKDIFPGALDLAAGGVVAAGEAMHVGARRELAEELGIRGASLQWCFNFSHVSPGLHLHGGVFTVLHDGPVALQASEVAGVEWWLPEHALAQENVTPDSRVALERLLGAGLIPRPA</sequence>
<evidence type="ECO:0000256" key="4">
    <source>
        <dbReference type="ARBA" id="ARBA00022801"/>
    </source>
</evidence>
<comment type="similarity">
    <text evidence="2">Belongs to the Nudix hydrolase family.</text>
</comment>
<reference evidence="8 9" key="1">
    <citation type="submission" date="2019-08" db="EMBL/GenBank/DDBJ databases">
        <title>Complete genome sequence of Kushneria sp. YCWA18, a halophilic phosphate-solubilizing bacterium isolated from Daqiao saltern in China.</title>
        <authorList>
            <person name="Du G.-X."/>
            <person name="Qu L.-Y."/>
        </authorList>
    </citation>
    <scope>NUCLEOTIDE SEQUENCE [LARGE SCALE GENOMIC DNA]</scope>
    <source>
        <strain evidence="8 9">YCWA18</strain>
    </source>
</reference>
<dbReference type="Gene3D" id="3.90.79.10">
    <property type="entry name" value="Nucleoside Triphosphate Pyrophosphohydrolase"/>
    <property type="match status" value="1"/>
</dbReference>
<keyword evidence="5 6" id="KW-0460">Magnesium</keyword>
<evidence type="ECO:0000256" key="2">
    <source>
        <dbReference type="ARBA" id="ARBA00005582"/>
    </source>
</evidence>
<proteinExistence type="inferred from homology"/>
<dbReference type="EMBL" id="CP043420">
    <property type="protein sequence ID" value="QEL10310.1"/>
    <property type="molecule type" value="Genomic_DNA"/>
</dbReference>
<dbReference type="Proteomes" id="UP000322553">
    <property type="component" value="Chromosome"/>
</dbReference>
<feature type="binding site" evidence="6">
    <location>
        <position position="94"/>
    </location>
    <ligand>
        <name>Mg(2+)</name>
        <dbReference type="ChEBI" id="CHEBI:18420"/>
    </ligand>
</feature>
<dbReference type="PIRSF" id="PIRSF017340">
    <property type="entry name" value="Nudix_hydro"/>
    <property type="match status" value="1"/>
</dbReference>
<evidence type="ECO:0000259" key="7">
    <source>
        <dbReference type="PROSITE" id="PS51462"/>
    </source>
</evidence>
<keyword evidence="3 6" id="KW-0479">Metal-binding</keyword>
<comment type="cofactor">
    <cofactor evidence="1">
        <name>Mg(2+)</name>
        <dbReference type="ChEBI" id="CHEBI:18420"/>
    </cofactor>
</comment>
<evidence type="ECO:0000256" key="1">
    <source>
        <dbReference type="ARBA" id="ARBA00001946"/>
    </source>
</evidence>
<dbReference type="AlphaFoldDB" id="A0A5C0ZUS9"/>
<dbReference type="InterPro" id="IPR000086">
    <property type="entry name" value="NUDIX_hydrolase_dom"/>
</dbReference>
<evidence type="ECO:0000313" key="8">
    <source>
        <dbReference type="EMBL" id="QEL10310.1"/>
    </source>
</evidence>
<dbReference type="PROSITE" id="PS51462">
    <property type="entry name" value="NUDIX"/>
    <property type="match status" value="1"/>
</dbReference>
<dbReference type="PANTHER" id="PTHR10885">
    <property type="entry name" value="ISOPENTENYL-DIPHOSPHATE DELTA-ISOMERASE"/>
    <property type="match status" value="1"/>
</dbReference>
<keyword evidence="9" id="KW-1185">Reference proteome</keyword>
<dbReference type="InterPro" id="IPR020084">
    <property type="entry name" value="NUDIX_hydrolase_CS"/>
</dbReference>
<keyword evidence="4" id="KW-0378">Hydrolase</keyword>
<name>A0A5C0ZUS9_9GAMM</name>
<gene>
    <name evidence="8" type="ORF">FY550_03570</name>
</gene>
<evidence type="ECO:0000313" key="9">
    <source>
        <dbReference type="Proteomes" id="UP000322553"/>
    </source>
</evidence>
<feature type="binding site" evidence="6">
    <location>
        <position position="90"/>
    </location>
    <ligand>
        <name>Mg(2+)</name>
        <dbReference type="ChEBI" id="CHEBI:18420"/>
    </ligand>
</feature>
<dbReference type="InterPro" id="IPR024195">
    <property type="entry name" value="NUDIX_hydrolase_YfcD_pred"/>
</dbReference>
<dbReference type="InterPro" id="IPR015797">
    <property type="entry name" value="NUDIX_hydrolase-like_dom_sf"/>
</dbReference>
<accession>A0A5C0ZUS9</accession>
<dbReference type="Pfam" id="PF00293">
    <property type="entry name" value="NUDIX"/>
    <property type="match status" value="1"/>
</dbReference>
<organism evidence="8 9">
    <name type="scientific">Kushneria phosphatilytica</name>
    <dbReference type="NCBI Taxonomy" id="657387"/>
    <lineage>
        <taxon>Bacteria</taxon>
        <taxon>Pseudomonadati</taxon>
        <taxon>Pseudomonadota</taxon>
        <taxon>Gammaproteobacteria</taxon>
        <taxon>Oceanospirillales</taxon>
        <taxon>Halomonadaceae</taxon>
        <taxon>Kushneria</taxon>
    </lineage>
</organism>
<dbReference type="OrthoDB" id="517136at2"/>
<dbReference type="PANTHER" id="PTHR10885:SF0">
    <property type="entry name" value="ISOPENTENYL-DIPHOSPHATE DELTA-ISOMERASE"/>
    <property type="match status" value="1"/>
</dbReference>
<dbReference type="KEGG" id="kuy:FY550_03570"/>
<evidence type="ECO:0000256" key="3">
    <source>
        <dbReference type="ARBA" id="ARBA00022723"/>
    </source>
</evidence>
<dbReference type="GO" id="GO:0046872">
    <property type="term" value="F:metal ion binding"/>
    <property type="evidence" value="ECO:0007669"/>
    <property type="project" value="UniProtKB-KW"/>
</dbReference>
<dbReference type="CDD" id="cd04697">
    <property type="entry name" value="NUDIX_Hydrolase"/>
    <property type="match status" value="1"/>
</dbReference>
<dbReference type="SUPFAM" id="SSF55811">
    <property type="entry name" value="Nudix"/>
    <property type="match status" value="1"/>
</dbReference>
<protein>
    <submittedName>
        <fullName evidence="8">NUDIX domain-containing protein</fullName>
    </submittedName>
</protein>
<feature type="domain" description="Nudix hydrolase" evidence="7">
    <location>
        <begin position="37"/>
        <end position="166"/>
    </location>
</feature>
<evidence type="ECO:0000256" key="6">
    <source>
        <dbReference type="PIRSR" id="PIRSR017340-1"/>
    </source>
</evidence>
<dbReference type="GO" id="GO:0016817">
    <property type="term" value="F:hydrolase activity, acting on acid anhydrides"/>
    <property type="evidence" value="ECO:0007669"/>
    <property type="project" value="InterPro"/>
</dbReference>
<dbReference type="PROSITE" id="PS00893">
    <property type="entry name" value="NUDIX_BOX"/>
    <property type="match status" value="1"/>
</dbReference>
<evidence type="ECO:0000256" key="5">
    <source>
        <dbReference type="ARBA" id="ARBA00022842"/>
    </source>
</evidence>